<evidence type="ECO:0000313" key="2">
    <source>
        <dbReference type="EMBL" id="RCW46461.1"/>
    </source>
</evidence>
<keyword evidence="3" id="KW-1185">Reference proteome</keyword>
<dbReference type="SUPFAM" id="SSF50242">
    <property type="entry name" value="TIMP-like"/>
    <property type="match status" value="1"/>
</dbReference>
<organism evidence="2 3">
    <name type="scientific">Paenibacillus prosopidis</name>
    <dbReference type="NCBI Taxonomy" id="630520"/>
    <lineage>
        <taxon>Bacteria</taxon>
        <taxon>Bacillati</taxon>
        <taxon>Bacillota</taxon>
        <taxon>Bacilli</taxon>
        <taxon>Bacillales</taxon>
        <taxon>Paenibacillaceae</taxon>
        <taxon>Paenibacillus</taxon>
    </lineage>
</organism>
<sequence length="198" mass="21804">MWKSRTMILLSFLFMLIALFIVEPVTVHACSCAEPPSIEDQMNRKTAIFTGKVLSLTKPDKGKFWSSADPVKAQFEVKTVWKGKLGSQTAVYTALSSASCGYEGFEVNKEYIVFAYGDPDRLETGLCEGTKTLASAKEDLKALGAGYEPSKEPISGEASYEMSTSKEETDNRLIIIGLCAVILIAFLLLVLALRRRRS</sequence>
<feature type="transmembrane region" description="Helical" evidence="1">
    <location>
        <begin position="173"/>
        <end position="193"/>
    </location>
</feature>
<keyword evidence="1" id="KW-0472">Membrane</keyword>
<evidence type="ECO:0000313" key="3">
    <source>
        <dbReference type="Proteomes" id="UP000252415"/>
    </source>
</evidence>
<evidence type="ECO:0000256" key="1">
    <source>
        <dbReference type="SAM" id="Phobius"/>
    </source>
</evidence>
<name>A0A368VWC4_9BACL</name>
<dbReference type="Proteomes" id="UP000252415">
    <property type="component" value="Unassembled WGS sequence"/>
</dbReference>
<dbReference type="Gene3D" id="2.40.50.120">
    <property type="match status" value="1"/>
</dbReference>
<reference evidence="2 3" key="1">
    <citation type="submission" date="2018-07" db="EMBL/GenBank/DDBJ databases">
        <title>Genomic Encyclopedia of Type Strains, Phase III (KMG-III): the genomes of soil and plant-associated and newly described type strains.</title>
        <authorList>
            <person name="Whitman W."/>
        </authorList>
    </citation>
    <scope>NUCLEOTIDE SEQUENCE [LARGE SCALE GENOMIC DNA]</scope>
    <source>
        <strain evidence="2 3">CECT 7506</strain>
    </source>
</reference>
<accession>A0A368VWC4</accession>
<protein>
    <submittedName>
        <fullName evidence="2">Tissue inhibitor of metalloproteinase</fullName>
    </submittedName>
</protein>
<comment type="caution">
    <text evidence="2">The sequence shown here is derived from an EMBL/GenBank/DDBJ whole genome shotgun (WGS) entry which is preliminary data.</text>
</comment>
<keyword evidence="1" id="KW-1133">Transmembrane helix</keyword>
<dbReference type="OrthoDB" id="8221747at2"/>
<proteinExistence type="predicted"/>
<dbReference type="InterPro" id="IPR008993">
    <property type="entry name" value="TIMP-like_OB-fold"/>
</dbReference>
<keyword evidence="1" id="KW-0812">Transmembrane</keyword>
<dbReference type="RefSeq" id="WP_114381106.1">
    <property type="nucleotide sequence ID" value="NZ_QPJD01000009.1"/>
</dbReference>
<dbReference type="EMBL" id="QPJD01000009">
    <property type="protein sequence ID" value="RCW46461.1"/>
    <property type="molecule type" value="Genomic_DNA"/>
</dbReference>
<dbReference type="AlphaFoldDB" id="A0A368VWC4"/>
<gene>
    <name evidence="2" type="ORF">DFP97_109104</name>
</gene>